<dbReference type="EMBL" id="JBHUIY010000011">
    <property type="protein sequence ID" value="MFD2233607.1"/>
    <property type="molecule type" value="Genomic_DNA"/>
</dbReference>
<proteinExistence type="inferred from homology"/>
<keyword evidence="8" id="KW-0378">Hydrolase</keyword>
<dbReference type="SMART" id="SM00986">
    <property type="entry name" value="UDG"/>
    <property type="match status" value="1"/>
</dbReference>
<evidence type="ECO:0000256" key="2">
    <source>
        <dbReference type="ARBA" id="ARBA00006521"/>
    </source>
</evidence>
<dbReference type="SMART" id="SM00987">
    <property type="entry name" value="UreE_C"/>
    <property type="match status" value="1"/>
</dbReference>
<keyword evidence="9" id="KW-0408">Iron</keyword>
<keyword evidence="11" id="KW-0234">DNA repair</keyword>
<keyword evidence="15" id="KW-1185">Reference proteome</keyword>
<evidence type="ECO:0000313" key="15">
    <source>
        <dbReference type="Proteomes" id="UP001597296"/>
    </source>
</evidence>
<dbReference type="InterPro" id="IPR051536">
    <property type="entry name" value="UDG_Type-4/5"/>
</dbReference>
<dbReference type="PANTHER" id="PTHR33693:SF1">
    <property type="entry name" value="TYPE-4 URACIL-DNA GLYCOSYLASE"/>
    <property type="match status" value="1"/>
</dbReference>
<comment type="catalytic activity">
    <reaction evidence="1">
        <text>Hydrolyzes single-stranded DNA or mismatched double-stranded DNA and polynucleotides, releasing free uracil.</text>
        <dbReference type="EC" id="3.2.2.27"/>
    </reaction>
</comment>
<keyword evidence="6" id="KW-0479">Metal-binding</keyword>
<name>A0ABW5CB34_9PROT</name>
<evidence type="ECO:0000256" key="4">
    <source>
        <dbReference type="ARBA" id="ARBA00019403"/>
    </source>
</evidence>
<evidence type="ECO:0000256" key="5">
    <source>
        <dbReference type="ARBA" id="ARBA00022485"/>
    </source>
</evidence>
<evidence type="ECO:0000256" key="8">
    <source>
        <dbReference type="ARBA" id="ARBA00022801"/>
    </source>
</evidence>
<comment type="similarity">
    <text evidence="2">Belongs to the uracil-DNA glycosylase (UDG) superfamily. Type 4 (UDGa) family.</text>
</comment>
<evidence type="ECO:0000256" key="12">
    <source>
        <dbReference type="SAM" id="MobiDB-lite"/>
    </source>
</evidence>
<dbReference type="InterPro" id="IPR036895">
    <property type="entry name" value="Uracil-DNA_glycosylase-like_sf"/>
</dbReference>
<evidence type="ECO:0000259" key="13">
    <source>
        <dbReference type="SMART" id="SM00986"/>
    </source>
</evidence>
<dbReference type="RefSeq" id="WP_377315423.1">
    <property type="nucleotide sequence ID" value="NZ_JBHUIY010000011.1"/>
</dbReference>
<comment type="caution">
    <text evidence="14">The sequence shown here is derived from an EMBL/GenBank/DDBJ whole genome shotgun (WGS) entry which is preliminary data.</text>
</comment>
<dbReference type="Pfam" id="PF03167">
    <property type="entry name" value="UDG"/>
    <property type="match status" value="1"/>
</dbReference>
<keyword evidence="7" id="KW-0227">DNA damage</keyword>
<dbReference type="NCBIfam" id="TIGR00758">
    <property type="entry name" value="UDG_fam4"/>
    <property type="match status" value="1"/>
</dbReference>
<evidence type="ECO:0000256" key="9">
    <source>
        <dbReference type="ARBA" id="ARBA00023004"/>
    </source>
</evidence>
<organism evidence="14 15">
    <name type="scientific">Phaeospirillum tilakii</name>
    <dbReference type="NCBI Taxonomy" id="741673"/>
    <lineage>
        <taxon>Bacteria</taxon>
        <taxon>Pseudomonadati</taxon>
        <taxon>Pseudomonadota</taxon>
        <taxon>Alphaproteobacteria</taxon>
        <taxon>Rhodospirillales</taxon>
        <taxon>Rhodospirillaceae</taxon>
        <taxon>Phaeospirillum</taxon>
    </lineage>
</organism>
<reference evidence="15" key="1">
    <citation type="journal article" date="2019" name="Int. J. Syst. Evol. Microbiol.">
        <title>The Global Catalogue of Microorganisms (GCM) 10K type strain sequencing project: providing services to taxonomists for standard genome sequencing and annotation.</title>
        <authorList>
            <consortium name="The Broad Institute Genomics Platform"/>
            <consortium name="The Broad Institute Genome Sequencing Center for Infectious Disease"/>
            <person name="Wu L."/>
            <person name="Ma J."/>
        </authorList>
    </citation>
    <scope>NUCLEOTIDE SEQUENCE [LARGE SCALE GENOMIC DNA]</scope>
    <source>
        <strain evidence="15">KCTC 15012</strain>
    </source>
</reference>
<evidence type="ECO:0000256" key="1">
    <source>
        <dbReference type="ARBA" id="ARBA00001400"/>
    </source>
</evidence>
<evidence type="ECO:0000313" key="14">
    <source>
        <dbReference type="EMBL" id="MFD2233607.1"/>
    </source>
</evidence>
<evidence type="ECO:0000256" key="10">
    <source>
        <dbReference type="ARBA" id="ARBA00023014"/>
    </source>
</evidence>
<dbReference type="Proteomes" id="UP001597296">
    <property type="component" value="Unassembled WGS sequence"/>
</dbReference>
<sequence length="294" mass="31365">MADPVPAGSGAAAPPGPVELLRWYLDAGVDECIGLAPVNRYRAPRAEPPPAAETEPLVLYQKARPGARRHAGEARPAISSAPHGGAVPTAGGGDGLHRTAAAIADGCASLTELRHALEAFDGLPLKQAARSTVFADGPEQPRLMCLGEAPGQEEDRQGLPFVGASGRLLDRMLASIGLDRAEVYITNVLPWRPPANRKPTPDEVAVCLPFVIRHIELVDPPALLLLGGAAASALLARGEGINRLRGRWYSFSASRLQRPVPALATFHPAYLLRTPEAKREAWRDLLMLRQKLEA</sequence>
<evidence type="ECO:0000256" key="7">
    <source>
        <dbReference type="ARBA" id="ARBA00022763"/>
    </source>
</evidence>
<keyword evidence="10" id="KW-0411">Iron-sulfur</keyword>
<protein>
    <recommendedName>
        <fullName evidence="4">Type-4 uracil-DNA glycosylase</fullName>
        <ecNumber evidence="3">3.2.2.27</ecNumber>
    </recommendedName>
</protein>
<evidence type="ECO:0000256" key="3">
    <source>
        <dbReference type="ARBA" id="ARBA00012030"/>
    </source>
</evidence>
<accession>A0ABW5CB34</accession>
<dbReference type="InterPro" id="IPR005273">
    <property type="entry name" value="Ura-DNA_glyco_family4"/>
</dbReference>
<dbReference type="EC" id="3.2.2.27" evidence="3"/>
<dbReference type="Gene3D" id="3.40.470.10">
    <property type="entry name" value="Uracil-DNA glycosylase-like domain"/>
    <property type="match status" value="1"/>
</dbReference>
<keyword evidence="5" id="KW-0004">4Fe-4S</keyword>
<gene>
    <name evidence="14" type="ORF">ACFSNB_07305</name>
</gene>
<dbReference type="InterPro" id="IPR005122">
    <property type="entry name" value="Uracil-DNA_glycosylase-like"/>
</dbReference>
<evidence type="ECO:0000256" key="11">
    <source>
        <dbReference type="ARBA" id="ARBA00023204"/>
    </source>
</evidence>
<dbReference type="SUPFAM" id="SSF52141">
    <property type="entry name" value="Uracil-DNA glycosylase-like"/>
    <property type="match status" value="1"/>
</dbReference>
<feature type="region of interest" description="Disordered" evidence="12">
    <location>
        <begin position="68"/>
        <end position="93"/>
    </location>
</feature>
<dbReference type="PANTHER" id="PTHR33693">
    <property type="entry name" value="TYPE-5 URACIL-DNA GLYCOSYLASE"/>
    <property type="match status" value="1"/>
</dbReference>
<evidence type="ECO:0000256" key="6">
    <source>
        <dbReference type="ARBA" id="ARBA00022723"/>
    </source>
</evidence>
<dbReference type="CDD" id="cd10030">
    <property type="entry name" value="UDG-F4_TTUDGA_SPO1dp_like"/>
    <property type="match status" value="1"/>
</dbReference>
<feature type="domain" description="Uracil-DNA glycosylase-like" evidence="13">
    <location>
        <begin position="134"/>
        <end position="286"/>
    </location>
</feature>